<keyword evidence="11" id="KW-1185">Reference proteome</keyword>
<comment type="caution">
    <text evidence="10">The sequence shown here is derived from an EMBL/GenBank/DDBJ whole genome shotgun (WGS) entry which is preliminary data.</text>
</comment>
<dbReference type="Proteomes" id="UP001144352">
    <property type="component" value="Unassembled WGS sequence"/>
</dbReference>
<evidence type="ECO:0000256" key="5">
    <source>
        <dbReference type="ARBA" id="ARBA00023002"/>
    </source>
</evidence>
<organism evidence="10 11">
    <name type="scientific">Geobacter hydrogenophilus</name>
    <dbReference type="NCBI Taxonomy" id="40983"/>
    <lineage>
        <taxon>Bacteria</taxon>
        <taxon>Pseudomonadati</taxon>
        <taxon>Thermodesulfobacteriota</taxon>
        <taxon>Desulfuromonadia</taxon>
        <taxon>Geobacterales</taxon>
        <taxon>Geobacteraceae</taxon>
        <taxon>Geobacter</taxon>
    </lineage>
</organism>
<reference evidence="10" key="1">
    <citation type="submission" date="2022-12" db="EMBL/GenBank/DDBJ databases">
        <title>Reference genome sequencing for broad-spectrum identification of bacterial and archaeal isolates by mass spectrometry.</title>
        <authorList>
            <person name="Sekiguchi Y."/>
            <person name="Tourlousse D.M."/>
        </authorList>
    </citation>
    <scope>NUCLEOTIDE SEQUENCE</scope>
    <source>
        <strain evidence="10">H2</strain>
    </source>
</reference>
<dbReference type="Pfam" id="PF00361">
    <property type="entry name" value="Proton_antipo_M"/>
    <property type="match status" value="1"/>
</dbReference>
<evidence type="ECO:0000259" key="9">
    <source>
        <dbReference type="Pfam" id="PF00361"/>
    </source>
</evidence>
<dbReference type="InterPro" id="IPR052175">
    <property type="entry name" value="ComplexI-like_HydComp"/>
</dbReference>
<evidence type="ECO:0000256" key="8">
    <source>
        <dbReference type="SAM" id="Phobius"/>
    </source>
</evidence>
<feature type="transmembrane region" description="Helical" evidence="8">
    <location>
        <begin position="266"/>
        <end position="284"/>
    </location>
</feature>
<accession>A0A9W6G0U0</accession>
<evidence type="ECO:0000256" key="7">
    <source>
        <dbReference type="RuleBase" id="RU000320"/>
    </source>
</evidence>
<feature type="transmembrane region" description="Helical" evidence="8">
    <location>
        <begin position="93"/>
        <end position="111"/>
    </location>
</feature>
<name>A0A9W6G0U0_9BACT</name>
<dbReference type="EMBL" id="BSDS01000001">
    <property type="protein sequence ID" value="GLI38411.1"/>
    <property type="molecule type" value="Genomic_DNA"/>
</dbReference>
<evidence type="ECO:0000256" key="1">
    <source>
        <dbReference type="ARBA" id="ARBA00004651"/>
    </source>
</evidence>
<feature type="transmembrane region" description="Helical" evidence="8">
    <location>
        <begin position="117"/>
        <end position="136"/>
    </location>
</feature>
<keyword evidence="4 8" id="KW-1133">Transmembrane helix</keyword>
<evidence type="ECO:0000256" key="3">
    <source>
        <dbReference type="ARBA" id="ARBA00022692"/>
    </source>
</evidence>
<keyword evidence="5" id="KW-0560">Oxidoreductase</keyword>
<keyword evidence="2" id="KW-1003">Cell membrane</keyword>
<evidence type="ECO:0000256" key="2">
    <source>
        <dbReference type="ARBA" id="ARBA00022475"/>
    </source>
</evidence>
<evidence type="ECO:0000256" key="4">
    <source>
        <dbReference type="ARBA" id="ARBA00022989"/>
    </source>
</evidence>
<evidence type="ECO:0000313" key="11">
    <source>
        <dbReference type="Proteomes" id="UP001144352"/>
    </source>
</evidence>
<feature type="transmembrane region" description="Helical" evidence="8">
    <location>
        <begin position="190"/>
        <end position="209"/>
    </location>
</feature>
<feature type="transmembrane region" description="Helical" evidence="8">
    <location>
        <begin position="230"/>
        <end position="251"/>
    </location>
</feature>
<comment type="subcellular location">
    <subcellularLocation>
        <location evidence="1">Cell membrane</location>
        <topology evidence="1">Multi-pass membrane protein</topology>
    </subcellularLocation>
    <subcellularLocation>
        <location evidence="7">Membrane</location>
        <topology evidence="7">Multi-pass membrane protein</topology>
    </subcellularLocation>
</comment>
<evidence type="ECO:0000256" key="6">
    <source>
        <dbReference type="ARBA" id="ARBA00023136"/>
    </source>
</evidence>
<feature type="transmembrane region" description="Helical" evidence="8">
    <location>
        <begin position="437"/>
        <end position="457"/>
    </location>
</feature>
<dbReference type="RefSeq" id="WP_214186483.1">
    <property type="nucleotide sequence ID" value="NZ_BSDS01000001.1"/>
</dbReference>
<dbReference type="AlphaFoldDB" id="A0A9W6G0U0"/>
<dbReference type="PANTHER" id="PTHR42682:SF5">
    <property type="entry name" value="HYDROGENASE-4 COMPONENT F"/>
    <property type="match status" value="1"/>
</dbReference>
<gene>
    <name evidence="10" type="primary">ehrD</name>
    <name evidence="10" type="ORF">GHYDROH2_19120</name>
</gene>
<dbReference type="GO" id="GO:0005886">
    <property type="term" value="C:plasma membrane"/>
    <property type="evidence" value="ECO:0007669"/>
    <property type="project" value="UniProtKB-SubCell"/>
</dbReference>
<keyword evidence="6 8" id="KW-0472">Membrane</keyword>
<proteinExistence type="predicted"/>
<feature type="domain" description="NADH:quinone oxidoreductase/Mrp antiporter transmembrane" evidence="9">
    <location>
        <begin position="112"/>
        <end position="399"/>
    </location>
</feature>
<feature type="transmembrane region" description="Helical" evidence="8">
    <location>
        <begin position="60"/>
        <end position="81"/>
    </location>
</feature>
<keyword evidence="3 7" id="KW-0812">Transmembrane</keyword>
<feature type="transmembrane region" description="Helical" evidence="8">
    <location>
        <begin position="397"/>
        <end position="417"/>
    </location>
</feature>
<dbReference type="PANTHER" id="PTHR42682">
    <property type="entry name" value="HYDROGENASE-4 COMPONENT F"/>
    <property type="match status" value="1"/>
</dbReference>
<protein>
    <submittedName>
        <fullName evidence="10">Hydrogenase</fullName>
    </submittedName>
</protein>
<feature type="transmembrane region" description="Helical" evidence="8">
    <location>
        <begin position="148"/>
        <end position="170"/>
    </location>
</feature>
<sequence>MVAGLLLIPLLGALTAWFIPSDRGRPWTLPITGALHLALTLETVLSPAAPSPGGWLHLDAIGKLVLLSVSILFFASGLYAVEYLAYRRERPNRLLCAMLPVCLSAMTLVAFAHHLGLLWVAIETTTLTMTPLLYFNRNARSIEATWKYMLICSVGIALALLGLLFLAYSTVVARIEPTLLLEPLVANARLLSPAWLKAAFVFLLVGYGTKMGLAPLHTWKPDAYGEAPGLVGGLLAGGLVTCSFVGLLRAYQVCMAANGTTFHRDALVLMGLLSMATAAVFMARQADFKRMLAYSSVEHVGILAVALGLGKGALAGALLHLVNNSLTKGVLFLAAANIHRSYNSKRCEQVRGALRRLPWSGGLFLAGFFAVTGSPPFGLFVSEFSIISSAMTQGGEWIGGLILFFLAAIFLGMARTVLPVVMGESSRIEHTGYRDRFLTVVPPLILMGVVLMLGLWIPEPLSRLITEGAALLGGNVP</sequence>
<evidence type="ECO:0000313" key="10">
    <source>
        <dbReference type="EMBL" id="GLI38411.1"/>
    </source>
</evidence>
<dbReference type="GO" id="GO:0016491">
    <property type="term" value="F:oxidoreductase activity"/>
    <property type="evidence" value="ECO:0007669"/>
    <property type="project" value="UniProtKB-KW"/>
</dbReference>
<feature type="transmembrane region" description="Helical" evidence="8">
    <location>
        <begin position="357"/>
        <end position="377"/>
    </location>
</feature>
<dbReference type="InterPro" id="IPR001750">
    <property type="entry name" value="ND/Mrp_TM"/>
</dbReference>